<dbReference type="STRING" id="1802200.A2812_02780"/>
<feature type="transmembrane region" description="Helical" evidence="1">
    <location>
        <begin position="12"/>
        <end position="36"/>
    </location>
</feature>
<evidence type="ECO:0000259" key="2">
    <source>
        <dbReference type="Pfam" id="PF09851"/>
    </source>
</evidence>
<dbReference type="EMBL" id="MHOM01000034">
    <property type="protein sequence ID" value="OGZ63491.1"/>
    <property type="molecule type" value="Genomic_DNA"/>
</dbReference>
<dbReference type="Proteomes" id="UP000177190">
    <property type="component" value="Unassembled WGS sequence"/>
</dbReference>
<dbReference type="Pfam" id="PF09851">
    <property type="entry name" value="SHOCT"/>
    <property type="match status" value="1"/>
</dbReference>
<sequence length="75" mass="8721">MMGYGILPFGWIGFVLMAFFWVLIAVIIFAVARWVVSALNHKDESRNSALDILKERYAKGEINKEEFEDKKRDLL</sequence>
<dbReference type="InterPro" id="IPR018649">
    <property type="entry name" value="SHOCT"/>
</dbReference>
<evidence type="ECO:0000313" key="3">
    <source>
        <dbReference type="EMBL" id="OGZ63491.1"/>
    </source>
</evidence>
<evidence type="ECO:0000256" key="1">
    <source>
        <dbReference type="SAM" id="Phobius"/>
    </source>
</evidence>
<dbReference type="AlphaFoldDB" id="A0A1G2HMN2"/>
<keyword evidence="1" id="KW-0472">Membrane</keyword>
<comment type="caution">
    <text evidence="3">The sequence shown here is derived from an EMBL/GenBank/DDBJ whole genome shotgun (WGS) entry which is preliminary data.</text>
</comment>
<proteinExistence type="predicted"/>
<reference evidence="3 4" key="1">
    <citation type="journal article" date="2016" name="Nat. Commun.">
        <title>Thousands of microbial genomes shed light on interconnected biogeochemical processes in an aquifer system.</title>
        <authorList>
            <person name="Anantharaman K."/>
            <person name="Brown C.T."/>
            <person name="Hug L.A."/>
            <person name="Sharon I."/>
            <person name="Castelle C.J."/>
            <person name="Probst A.J."/>
            <person name="Thomas B.C."/>
            <person name="Singh A."/>
            <person name="Wilkins M.J."/>
            <person name="Karaoz U."/>
            <person name="Brodie E.L."/>
            <person name="Williams K.H."/>
            <person name="Hubbard S.S."/>
            <person name="Banfield J.F."/>
        </authorList>
    </citation>
    <scope>NUCLEOTIDE SEQUENCE [LARGE SCALE GENOMIC DNA]</scope>
</reference>
<gene>
    <name evidence="3" type="ORF">A2812_02780</name>
</gene>
<name>A0A1G2HMN2_9BACT</name>
<organism evidence="3 4">
    <name type="scientific">Candidatus Staskawiczbacteria bacterium RIFCSPHIGHO2_01_FULL_36_16</name>
    <dbReference type="NCBI Taxonomy" id="1802200"/>
    <lineage>
        <taxon>Bacteria</taxon>
        <taxon>Candidatus Staskawicziibacteriota</taxon>
    </lineage>
</organism>
<evidence type="ECO:0000313" key="4">
    <source>
        <dbReference type="Proteomes" id="UP000177190"/>
    </source>
</evidence>
<protein>
    <recommendedName>
        <fullName evidence="2">SHOCT domain-containing protein</fullName>
    </recommendedName>
</protein>
<accession>A0A1G2HMN2</accession>
<keyword evidence="1" id="KW-1133">Transmembrane helix</keyword>
<feature type="domain" description="SHOCT" evidence="2">
    <location>
        <begin position="49"/>
        <end position="75"/>
    </location>
</feature>
<keyword evidence="1" id="KW-0812">Transmembrane</keyword>